<dbReference type="GO" id="GO:0005886">
    <property type="term" value="C:plasma membrane"/>
    <property type="evidence" value="ECO:0007669"/>
    <property type="project" value="UniProtKB-SubCell"/>
</dbReference>
<dbReference type="PIRSF" id="PIRSF039085">
    <property type="entry name" value="ABC_ATPase_HisP"/>
    <property type="match status" value="1"/>
</dbReference>
<dbReference type="InterPro" id="IPR003593">
    <property type="entry name" value="AAA+_ATPase"/>
</dbReference>
<dbReference type="OrthoDB" id="9802264at2"/>
<dbReference type="Gene3D" id="3.40.50.300">
    <property type="entry name" value="P-loop containing nucleotide triphosphate hydrolases"/>
    <property type="match status" value="1"/>
</dbReference>
<dbReference type="Pfam" id="PF00005">
    <property type="entry name" value="ABC_tran"/>
    <property type="match status" value="1"/>
</dbReference>
<dbReference type="InterPro" id="IPR050086">
    <property type="entry name" value="MetN_ABC_transporter-like"/>
</dbReference>
<evidence type="ECO:0000256" key="2">
    <source>
        <dbReference type="ARBA" id="ARBA00005417"/>
    </source>
</evidence>
<dbReference type="GO" id="GO:0005524">
    <property type="term" value="F:ATP binding"/>
    <property type="evidence" value="ECO:0007669"/>
    <property type="project" value="UniProtKB-KW"/>
</dbReference>
<comment type="similarity">
    <text evidence="2">Belongs to the ABC transporter superfamily.</text>
</comment>
<dbReference type="PANTHER" id="PTHR43166">
    <property type="entry name" value="AMINO ACID IMPORT ATP-BINDING PROTEIN"/>
    <property type="match status" value="1"/>
</dbReference>
<keyword evidence="7" id="KW-0472">Membrane</keyword>
<feature type="domain" description="ABC transporter" evidence="9">
    <location>
        <begin position="11"/>
        <end position="256"/>
    </location>
</feature>
<evidence type="ECO:0000256" key="8">
    <source>
        <dbReference type="ARBA" id="ARBA00024722"/>
    </source>
</evidence>
<organism evidence="10 11">
    <name type="scientific">Bradyrhizobium manausense</name>
    <dbReference type="NCBI Taxonomy" id="989370"/>
    <lineage>
        <taxon>Bacteria</taxon>
        <taxon>Pseudomonadati</taxon>
        <taxon>Pseudomonadota</taxon>
        <taxon>Alphaproteobacteria</taxon>
        <taxon>Hyphomicrobiales</taxon>
        <taxon>Nitrobacteraceae</taxon>
        <taxon>Bradyrhizobium</taxon>
    </lineage>
</organism>
<keyword evidence="4" id="KW-1003">Cell membrane</keyword>
<dbReference type="CDD" id="cd03262">
    <property type="entry name" value="ABC_HisP_GlnQ"/>
    <property type="match status" value="1"/>
</dbReference>
<protein>
    <submittedName>
        <fullName evidence="10">Arginine ABC transporter ATP-binding protein</fullName>
    </submittedName>
</protein>
<evidence type="ECO:0000256" key="6">
    <source>
        <dbReference type="ARBA" id="ARBA00022840"/>
    </source>
</evidence>
<dbReference type="SMART" id="SM00382">
    <property type="entry name" value="AAA"/>
    <property type="match status" value="1"/>
</dbReference>
<dbReference type="GO" id="GO:0016887">
    <property type="term" value="F:ATP hydrolysis activity"/>
    <property type="evidence" value="ECO:0007669"/>
    <property type="project" value="InterPro"/>
</dbReference>
<evidence type="ECO:0000313" key="10">
    <source>
        <dbReference type="EMBL" id="KRQ11338.1"/>
    </source>
</evidence>
<evidence type="ECO:0000256" key="3">
    <source>
        <dbReference type="ARBA" id="ARBA00022448"/>
    </source>
</evidence>
<name>A0A0R3DNB8_9BRAD</name>
<evidence type="ECO:0000256" key="4">
    <source>
        <dbReference type="ARBA" id="ARBA00022475"/>
    </source>
</evidence>
<sequence length="268" mass="29381">MPIPAGAPIVVSVNGLVKSFGPHRVLNGVSFDVRRGEVVVVLGPSGSGKSTMLRCVNFLETFEGGTITVDGAPVGYRSDGQGRRRMLDEKMVAENRERVGMVFQSFNLFSHRTVLQNVMMGPVSVQHRDKSEVRKQALELLEKVGMAEKADQYPARLSGGQQQRVAIARALAMRPAVMLFDEATSALDPELVGEVLRVMRELATEGMTMVVVTHEMSFAREVADRVIFMDGGAIVEQGVPHEIMANPQTERFRSFLGTDRPDRGARIA</sequence>
<gene>
    <name evidence="10" type="ORF">AOQ71_18080</name>
</gene>
<dbReference type="InterPro" id="IPR030679">
    <property type="entry name" value="ABC_ATPase_HisP-typ"/>
</dbReference>
<comment type="function">
    <text evidence="8">Involved in beta-(1--&gt;2)glucan export. Transmembrane domains (TMD) form a pore in the inner membrane and the ATP-binding domain (NBD) is responsible for energy generation.</text>
</comment>
<reference evidence="10 11" key="1">
    <citation type="submission" date="2015-09" db="EMBL/GenBank/DDBJ databases">
        <title>Draft Genome Sequence of Bradyrhizobium manausense Strain BR 3351T, a Novel Symbiotic Nitrogen-Fixing Alphaproteobacterium Isolated from Brazilian Amazon Rain Forest.</title>
        <authorList>
            <person name="De Araujo J.L."/>
            <person name="Zilli J.E."/>
        </authorList>
    </citation>
    <scope>NUCLEOTIDE SEQUENCE [LARGE SCALE GENOMIC DNA]</scope>
    <source>
        <strain evidence="10 11">BR3351</strain>
    </source>
</reference>
<comment type="subcellular location">
    <subcellularLocation>
        <location evidence="1">Cell membrane</location>
        <topology evidence="1">Peripheral membrane protein</topology>
    </subcellularLocation>
</comment>
<dbReference type="Proteomes" id="UP000051936">
    <property type="component" value="Unassembled WGS sequence"/>
</dbReference>
<evidence type="ECO:0000256" key="7">
    <source>
        <dbReference type="ARBA" id="ARBA00023136"/>
    </source>
</evidence>
<dbReference type="PROSITE" id="PS00211">
    <property type="entry name" value="ABC_TRANSPORTER_1"/>
    <property type="match status" value="1"/>
</dbReference>
<dbReference type="SUPFAM" id="SSF52540">
    <property type="entry name" value="P-loop containing nucleoside triphosphate hydrolases"/>
    <property type="match status" value="1"/>
</dbReference>
<dbReference type="EMBL" id="LJYG01000080">
    <property type="protein sequence ID" value="KRQ11338.1"/>
    <property type="molecule type" value="Genomic_DNA"/>
</dbReference>
<keyword evidence="3" id="KW-0813">Transport</keyword>
<dbReference type="AlphaFoldDB" id="A0A0R3DNB8"/>
<keyword evidence="5" id="KW-0547">Nucleotide-binding</keyword>
<dbReference type="PROSITE" id="PS50893">
    <property type="entry name" value="ABC_TRANSPORTER_2"/>
    <property type="match status" value="1"/>
</dbReference>
<dbReference type="InterPro" id="IPR003439">
    <property type="entry name" value="ABC_transporter-like_ATP-bd"/>
</dbReference>
<evidence type="ECO:0000259" key="9">
    <source>
        <dbReference type="PROSITE" id="PS50893"/>
    </source>
</evidence>
<dbReference type="RefSeq" id="WP_057748684.1">
    <property type="nucleotide sequence ID" value="NZ_LJYG01000080.1"/>
</dbReference>
<dbReference type="FunFam" id="3.40.50.300:FF:000020">
    <property type="entry name" value="Amino acid ABC transporter ATP-binding component"/>
    <property type="match status" value="1"/>
</dbReference>
<keyword evidence="11" id="KW-1185">Reference proteome</keyword>
<evidence type="ECO:0000313" key="11">
    <source>
        <dbReference type="Proteomes" id="UP000051936"/>
    </source>
</evidence>
<evidence type="ECO:0000256" key="5">
    <source>
        <dbReference type="ARBA" id="ARBA00022741"/>
    </source>
</evidence>
<accession>A0A0R3DNB8</accession>
<dbReference type="PANTHER" id="PTHR43166:SF35">
    <property type="entry name" value="L-CYSTINE IMPORT ATP-BINDING PROTEIN TCYN"/>
    <property type="match status" value="1"/>
</dbReference>
<evidence type="ECO:0000256" key="1">
    <source>
        <dbReference type="ARBA" id="ARBA00004202"/>
    </source>
</evidence>
<dbReference type="InterPro" id="IPR017871">
    <property type="entry name" value="ABC_transporter-like_CS"/>
</dbReference>
<keyword evidence="6 10" id="KW-0067">ATP-binding</keyword>
<comment type="caution">
    <text evidence="10">The sequence shown here is derived from an EMBL/GenBank/DDBJ whole genome shotgun (WGS) entry which is preliminary data.</text>
</comment>
<dbReference type="GO" id="GO:0015424">
    <property type="term" value="F:ABC-type amino acid transporter activity"/>
    <property type="evidence" value="ECO:0007669"/>
    <property type="project" value="InterPro"/>
</dbReference>
<proteinExistence type="inferred from homology"/>
<dbReference type="STRING" id="989370.AOQ71_18080"/>
<dbReference type="InterPro" id="IPR027417">
    <property type="entry name" value="P-loop_NTPase"/>
</dbReference>